<sequence>MQSHQKTIAMSRLLPTFLFPERCEWAGFGSNIRLRRRKRHHRSL</sequence>
<dbReference type="RefSeq" id="XP_060347938.1">
    <property type="nucleotide sequence ID" value="XM_060493808.1"/>
</dbReference>
<evidence type="ECO:0000313" key="2">
    <source>
        <dbReference type="Proteomes" id="UP001241169"/>
    </source>
</evidence>
<proteinExistence type="predicted"/>
<reference evidence="1 2" key="1">
    <citation type="submission" date="2016-10" db="EMBL/GenBank/DDBJ databases">
        <title>The genome sequence of Colletotrichum fioriniae PJ7.</title>
        <authorList>
            <person name="Baroncelli R."/>
        </authorList>
    </citation>
    <scope>NUCLEOTIDE SEQUENCE [LARGE SCALE GENOMIC DNA]</scope>
    <source>
        <strain evidence="1 2">IMI 384185</strain>
    </source>
</reference>
<gene>
    <name evidence="1" type="ORF">CPAR01_09543</name>
</gene>
<dbReference type="EMBL" id="MOPA01000007">
    <property type="protein sequence ID" value="KAK1536001.1"/>
    <property type="molecule type" value="Genomic_DNA"/>
</dbReference>
<comment type="caution">
    <text evidence="1">The sequence shown here is derived from an EMBL/GenBank/DDBJ whole genome shotgun (WGS) entry which is preliminary data.</text>
</comment>
<accession>A0ABQ9SH26</accession>
<evidence type="ECO:0000313" key="1">
    <source>
        <dbReference type="EMBL" id="KAK1536001.1"/>
    </source>
</evidence>
<dbReference type="Proteomes" id="UP001241169">
    <property type="component" value="Unassembled WGS sequence"/>
</dbReference>
<keyword evidence="2" id="KW-1185">Reference proteome</keyword>
<organism evidence="1 2">
    <name type="scientific">Colletotrichum paranaense</name>
    <dbReference type="NCBI Taxonomy" id="1914294"/>
    <lineage>
        <taxon>Eukaryota</taxon>
        <taxon>Fungi</taxon>
        <taxon>Dikarya</taxon>
        <taxon>Ascomycota</taxon>
        <taxon>Pezizomycotina</taxon>
        <taxon>Sordariomycetes</taxon>
        <taxon>Hypocreomycetidae</taxon>
        <taxon>Glomerellales</taxon>
        <taxon>Glomerellaceae</taxon>
        <taxon>Colletotrichum</taxon>
        <taxon>Colletotrichum acutatum species complex</taxon>
    </lineage>
</organism>
<dbReference type="GeneID" id="85377707"/>
<protein>
    <submittedName>
        <fullName evidence="1">Uncharacterized protein</fullName>
    </submittedName>
</protein>
<name>A0ABQ9SH26_9PEZI</name>